<dbReference type="Proteomes" id="UP000051521">
    <property type="component" value="Unassembled WGS sequence"/>
</dbReference>
<evidence type="ECO:0000313" key="1">
    <source>
        <dbReference type="EMBL" id="KRN12511.1"/>
    </source>
</evidence>
<sequence>MKRGFWIMKLKVLNVSPFPSRKSDDKKYVAVALQGTSELNGNKHLLTKDGIEHKILDRALLCSRKPSENKIIDLKVEGPFDYDECELVP</sequence>
<proteinExistence type="predicted"/>
<evidence type="ECO:0000313" key="2">
    <source>
        <dbReference type="Proteomes" id="UP000051521"/>
    </source>
</evidence>
<protein>
    <submittedName>
        <fullName evidence="1">Uncharacterized protein</fullName>
    </submittedName>
</protein>
<comment type="caution">
    <text evidence="1">The sequence shown here is derived from an EMBL/GenBank/DDBJ whole genome shotgun (WGS) entry which is preliminary data.</text>
</comment>
<name>A0ABR5PVD1_9LACO</name>
<dbReference type="EMBL" id="AYZO01000012">
    <property type="protein sequence ID" value="KRN12511.1"/>
    <property type="molecule type" value="Genomic_DNA"/>
</dbReference>
<gene>
    <name evidence="1" type="ORF">FC38_GL000325</name>
</gene>
<reference evidence="1 2" key="1">
    <citation type="journal article" date="2015" name="Genome Announc.">
        <title>Expanding the biotechnology potential of lactobacilli through comparative genomics of 213 strains and associated genera.</title>
        <authorList>
            <person name="Sun Z."/>
            <person name="Harris H.M."/>
            <person name="McCann A."/>
            <person name="Guo C."/>
            <person name="Argimon S."/>
            <person name="Zhang W."/>
            <person name="Yang X."/>
            <person name="Jeffery I.B."/>
            <person name="Cooney J.C."/>
            <person name="Kagawa T.F."/>
            <person name="Liu W."/>
            <person name="Song Y."/>
            <person name="Salvetti E."/>
            <person name="Wrobel A."/>
            <person name="Rasinkangas P."/>
            <person name="Parkhill J."/>
            <person name="Rea M.C."/>
            <person name="O'Sullivan O."/>
            <person name="Ritari J."/>
            <person name="Douillard F.P."/>
            <person name="Paul Ross R."/>
            <person name="Yang R."/>
            <person name="Briner A.E."/>
            <person name="Felis G.E."/>
            <person name="de Vos W.M."/>
            <person name="Barrangou R."/>
            <person name="Klaenhammer T.R."/>
            <person name="Caufield P.W."/>
            <person name="Cui Y."/>
            <person name="Zhang H."/>
            <person name="O'Toole P.W."/>
        </authorList>
    </citation>
    <scope>NUCLEOTIDE SEQUENCE [LARGE SCALE GENOMIC DNA]</scope>
    <source>
        <strain evidence="1 2">DSM 23908</strain>
    </source>
</reference>
<keyword evidence="2" id="KW-1185">Reference proteome</keyword>
<accession>A0ABR5PVD1</accession>
<organism evidence="1 2">
    <name type="scientific">Lactobacillus gigeriorum DSM 23908 = CRBIP 24.85</name>
    <dbReference type="NCBI Taxonomy" id="1423751"/>
    <lineage>
        <taxon>Bacteria</taxon>
        <taxon>Bacillati</taxon>
        <taxon>Bacillota</taxon>
        <taxon>Bacilli</taxon>
        <taxon>Lactobacillales</taxon>
        <taxon>Lactobacillaceae</taxon>
        <taxon>Lactobacillus</taxon>
    </lineage>
</organism>